<evidence type="ECO:0000256" key="1">
    <source>
        <dbReference type="SAM" id="Phobius"/>
    </source>
</evidence>
<keyword evidence="1" id="KW-0812">Transmembrane</keyword>
<dbReference type="EMBL" id="CP017634">
    <property type="protein sequence ID" value="ATW24821.1"/>
    <property type="molecule type" value="Genomic_DNA"/>
</dbReference>
<evidence type="ECO:0000313" key="3">
    <source>
        <dbReference type="Proteomes" id="UP000323521"/>
    </source>
</evidence>
<organism evidence="2 3">
    <name type="scientific">Formimonas warabiya</name>
    <dbReference type="NCBI Taxonomy" id="1761012"/>
    <lineage>
        <taxon>Bacteria</taxon>
        <taxon>Bacillati</taxon>
        <taxon>Bacillota</taxon>
        <taxon>Clostridia</taxon>
        <taxon>Eubacteriales</taxon>
        <taxon>Peptococcaceae</taxon>
        <taxon>Candidatus Formimonas</taxon>
    </lineage>
</organism>
<feature type="transmembrane region" description="Helical" evidence="1">
    <location>
        <begin position="46"/>
        <end position="71"/>
    </location>
</feature>
<accession>A0A3G1KQT7</accession>
<keyword evidence="1" id="KW-1133">Transmembrane helix</keyword>
<keyword evidence="3" id="KW-1185">Reference proteome</keyword>
<dbReference type="AlphaFoldDB" id="A0A3G1KQT7"/>
<sequence>MPRLIILGGRAILSWTKILFKKPRRNLKAKIAAQILLLNHSPILSILYHLLIPIFQARFFSLYSILCLFLGKKPWFYRVKKCLYFAFLLN</sequence>
<dbReference type="Proteomes" id="UP000323521">
    <property type="component" value="Chromosome"/>
</dbReference>
<keyword evidence="1" id="KW-0472">Membrane</keyword>
<name>A0A3G1KQT7_FORW1</name>
<protein>
    <submittedName>
        <fullName evidence="2">Uncharacterized protein</fullName>
    </submittedName>
</protein>
<gene>
    <name evidence="2" type="ORF">DCMF_08570</name>
</gene>
<dbReference type="KEGG" id="fwa:DCMF_08570"/>
<evidence type="ECO:0000313" key="2">
    <source>
        <dbReference type="EMBL" id="ATW24821.1"/>
    </source>
</evidence>
<proteinExistence type="predicted"/>
<reference evidence="2 3" key="1">
    <citation type="submission" date="2016-10" db="EMBL/GenBank/DDBJ databases">
        <title>Complete Genome Sequence of Peptococcaceae strain DCMF.</title>
        <authorList>
            <person name="Edwards R.J."/>
            <person name="Holland S.I."/>
            <person name="Deshpande N.P."/>
            <person name="Wong Y.K."/>
            <person name="Ertan H."/>
            <person name="Manefield M."/>
            <person name="Russell T.L."/>
            <person name="Lee M.J."/>
        </authorList>
    </citation>
    <scope>NUCLEOTIDE SEQUENCE [LARGE SCALE GENOMIC DNA]</scope>
    <source>
        <strain evidence="2 3">DCMF</strain>
    </source>
</reference>